<proteinExistence type="predicted"/>
<dbReference type="PATRIC" id="fig|1316936.3.peg.1698"/>
<evidence type="ECO:0008006" key="4">
    <source>
        <dbReference type="Google" id="ProtNLM"/>
    </source>
</evidence>
<accession>S9SD07</accession>
<dbReference type="STRING" id="1316936.K678_08499"/>
<feature type="chain" id="PRO_5004569492" description="DUF2141 domain-containing protein" evidence="1">
    <location>
        <begin position="20"/>
        <end position="138"/>
    </location>
</feature>
<sequence length="138" mass="14758">MRTALLSLIVLCAAGAAQAADLTITITKAAEGAVRGMVFRDADSFDRRESPAAKFSQYPLHGSVVVTLADLPPGRYAIALYQDSNGNEQLDKTFIGMPTEPYGFSNDASAPFGPPDFEQAAFTIAPTEQHHALTITLR</sequence>
<protein>
    <recommendedName>
        <fullName evidence="4">DUF2141 domain-containing protein</fullName>
    </recommendedName>
</protein>
<reference evidence="2 3" key="1">
    <citation type="submission" date="2013-04" db="EMBL/GenBank/DDBJ databases">
        <authorList>
            <person name="Kuznetsov B."/>
            <person name="Ivanovsky R."/>
        </authorList>
    </citation>
    <scope>NUCLEOTIDE SEQUENCE [LARGE SCALE GENOMIC DNA]</scope>
    <source>
        <strain evidence="2 3">MGU-K5</strain>
    </source>
</reference>
<dbReference type="AlphaFoldDB" id="S9SD07"/>
<name>S9SD07_MAGFU</name>
<evidence type="ECO:0000313" key="3">
    <source>
        <dbReference type="Proteomes" id="UP000015350"/>
    </source>
</evidence>
<keyword evidence="1" id="KW-0732">Signal</keyword>
<gene>
    <name evidence="2" type="ORF">K678_08499</name>
</gene>
<evidence type="ECO:0000313" key="2">
    <source>
        <dbReference type="EMBL" id="EPY01963.1"/>
    </source>
</evidence>
<comment type="caution">
    <text evidence="2">The sequence shown here is derived from an EMBL/GenBank/DDBJ whole genome shotgun (WGS) entry which is preliminary data.</text>
</comment>
<evidence type="ECO:0000256" key="1">
    <source>
        <dbReference type="SAM" id="SignalP"/>
    </source>
</evidence>
<dbReference type="Pfam" id="PF09912">
    <property type="entry name" value="DUF2141"/>
    <property type="match status" value="1"/>
</dbReference>
<dbReference type="InterPro" id="IPR018673">
    <property type="entry name" value="DUF2141"/>
</dbReference>
<organism evidence="2 3">
    <name type="scientific">Magnetospirillum fulvum MGU-K5</name>
    <dbReference type="NCBI Taxonomy" id="1316936"/>
    <lineage>
        <taxon>Bacteria</taxon>
        <taxon>Pseudomonadati</taxon>
        <taxon>Pseudomonadota</taxon>
        <taxon>Alphaproteobacteria</taxon>
        <taxon>Rhodospirillales</taxon>
        <taxon>Rhodospirillaceae</taxon>
        <taxon>Magnetospirillum</taxon>
    </lineage>
</organism>
<dbReference type="OrthoDB" id="7189112at2"/>
<dbReference type="RefSeq" id="WP_021132038.1">
    <property type="nucleotide sequence ID" value="NZ_AQPH01000025.1"/>
</dbReference>
<dbReference type="EMBL" id="AQPH01000025">
    <property type="protein sequence ID" value="EPY01963.1"/>
    <property type="molecule type" value="Genomic_DNA"/>
</dbReference>
<dbReference type="Proteomes" id="UP000015350">
    <property type="component" value="Unassembled WGS sequence"/>
</dbReference>
<feature type="signal peptide" evidence="1">
    <location>
        <begin position="1"/>
        <end position="19"/>
    </location>
</feature>
<dbReference type="eggNOG" id="COG4704">
    <property type="taxonomic scope" value="Bacteria"/>
</dbReference>